<evidence type="ECO:0000256" key="4">
    <source>
        <dbReference type="ARBA" id="ARBA00023015"/>
    </source>
</evidence>
<dbReference type="Gene3D" id="1.10.940.10">
    <property type="entry name" value="NusB-like"/>
    <property type="match status" value="1"/>
</dbReference>
<dbReference type="Proteomes" id="UP001057868">
    <property type="component" value="Unassembled WGS sequence"/>
</dbReference>
<evidence type="ECO:0000256" key="3">
    <source>
        <dbReference type="ARBA" id="ARBA00022884"/>
    </source>
</evidence>
<comment type="similarity">
    <text evidence="1 6">Belongs to the NusB family.</text>
</comment>
<dbReference type="HAMAP" id="MF_00073">
    <property type="entry name" value="NusB"/>
    <property type="match status" value="1"/>
</dbReference>
<evidence type="ECO:0000256" key="2">
    <source>
        <dbReference type="ARBA" id="ARBA00022814"/>
    </source>
</evidence>
<keyword evidence="2 6" id="KW-0889">Transcription antitermination</keyword>
<name>A0A9W5XZY4_9CLOT</name>
<keyword evidence="9" id="KW-1185">Reference proteome</keyword>
<dbReference type="PANTHER" id="PTHR11078:SF3">
    <property type="entry name" value="ANTITERMINATION NUSB DOMAIN-CONTAINING PROTEIN"/>
    <property type="match status" value="1"/>
</dbReference>
<keyword evidence="3 6" id="KW-0694">RNA-binding</keyword>
<evidence type="ECO:0000313" key="8">
    <source>
        <dbReference type="EMBL" id="GKU23997.1"/>
    </source>
</evidence>
<gene>
    <name evidence="6 8" type="primary">nusB</name>
    <name evidence="8" type="ORF">CFOLD11_08230</name>
</gene>
<keyword evidence="4 6" id="KW-0805">Transcription regulation</keyword>
<protein>
    <recommendedName>
        <fullName evidence="6">Transcription antitermination protein NusB</fullName>
    </recommendedName>
    <alternativeName>
        <fullName evidence="6">Antitermination factor NusB</fullName>
    </alternativeName>
</protein>
<evidence type="ECO:0000256" key="5">
    <source>
        <dbReference type="ARBA" id="ARBA00023163"/>
    </source>
</evidence>
<comment type="caution">
    <text evidence="8">The sequence shown here is derived from an EMBL/GenBank/DDBJ whole genome shotgun (WGS) entry which is preliminary data.</text>
</comment>
<dbReference type="AlphaFoldDB" id="A0A9W5XZY4"/>
<dbReference type="NCBIfam" id="TIGR01951">
    <property type="entry name" value="nusB"/>
    <property type="match status" value="1"/>
</dbReference>
<dbReference type="GO" id="GO:0006353">
    <property type="term" value="P:DNA-templated transcription termination"/>
    <property type="evidence" value="ECO:0007669"/>
    <property type="project" value="UniProtKB-UniRule"/>
</dbReference>
<evidence type="ECO:0000256" key="6">
    <source>
        <dbReference type="HAMAP-Rule" id="MF_00073"/>
    </source>
</evidence>
<dbReference type="GO" id="GO:0031564">
    <property type="term" value="P:transcription antitermination"/>
    <property type="evidence" value="ECO:0007669"/>
    <property type="project" value="UniProtKB-KW"/>
</dbReference>
<dbReference type="EMBL" id="BQXY01000001">
    <property type="protein sequence ID" value="GKU23997.1"/>
    <property type="molecule type" value="Genomic_DNA"/>
</dbReference>
<dbReference type="RefSeq" id="WP_261851024.1">
    <property type="nucleotide sequence ID" value="NZ_BQXY01000001.1"/>
</dbReference>
<evidence type="ECO:0000256" key="1">
    <source>
        <dbReference type="ARBA" id="ARBA00005952"/>
    </source>
</evidence>
<reference evidence="8" key="1">
    <citation type="journal article" date="2023" name="Int. J. Syst. Evol. Microbiol.">
        <title>&lt;i&gt;Clostridium folliculivorans&lt;/i&gt; sp. nov., isolated from soil samples of an organic paddy in Japan.</title>
        <authorList>
            <person name="Tazawa J."/>
            <person name="Kobayashi H."/>
            <person name="Tanizawa Y."/>
            <person name="Uchino A."/>
            <person name="Tanaka F."/>
            <person name="Urashima Y."/>
            <person name="Miura S."/>
            <person name="Sakamoto M."/>
            <person name="Ohkuma M."/>
            <person name="Tohno M."/>
        </authorList>
    </citation>
    <scope>NUCLEOTIDE SEQUENCE</scope>
    <source>
        <strain evidence="8">D1-1</strain>
    </source>
</reference>
<evidence type="ECO:0000313" key="9">
    <source>
        <dbReference type="Proteomes" id="UP001057868"/>
    </source>
</evidence>
<accession>A0A9W5XZY4</accession>
<dbReference type="GO" id="GO:0005829">
    <property type="term" value="C:cytosol"/>
    <property type="evidence" value="ECO:0007669"/>
    <property type="project" value="TreeGrafter"/>
</dbReference>
<dbReference type="PANTHER" id="PTHR11078">
    <property type="entry name" value="N UTILIZATION SUBSTANCE PROTEIN B-RELATED"/>
    <property type="match status" value="1"/>
</dbReference>
<dbReference type="Pfam" id="PF01029">
    <property type="entry name" value="NusB"/>
    <property type="match status" value="1"/>
</dbReference>
<dbReference type="InterPro" id="IPR006027">
    <property type="entry name" value="NusB_RsmB_TIM44"/>
</dbReference>
<keyword evidence="5 6" id="KW-0804">Transcription</keyword>
<dbReference type="InterPro" id="IPR035926">
    <property type="entry name" value="NusB-like_sf"/>
</dbReference>
<proteinExistence type="inferred from homology"/>
<organism evidence="8 9">
    <name type="scientific">Clostridium folliculivorans</name>
    <dbReference type="NCBI Taxonomy" id="2886038"/>
    <lineage>
        <taxon>Bacteria</taxon>
        <taxon>Bacillati</taxon>
        <taxon>Bacillota</taxon>
        <taxon>Clostridia</taxon>
        <taxon>Eubacteriales</taxon>
        <taxon>Clostridiaceae</taxon>
        <taxon>Clostridium</taxon>
    </lineage>
</organism>
<dbReference type="GO" id="GO:0003723">
    <property type="term" value="F:RNA binding"/>
    <property type="evidence" value="ECO:0007669"/>
    <property type="project" value="UniProtKB-UniRule"/>
</dbReference>
<feature type="domain" description="NusB/RsmB/TIM44" evidence="7">
    <location>
        <begin position="5"/>
        <end position="131"/>
    </location>
</feature>
<comment type="function">
    <text evidence="6">Involved in transcription antitermination. Required for transcription of ribosomal RNA (rRNA) genes. Binds specifically to the boxA antiterminator sequence of the ribosomal RNA (rrn) operons.</text>
</comment>
<evidence type="ECO:0000259" key="7">
    <source>
        <dbReference type="Pfam" id="PF01029"/>
    </source>
</evidence>
<sequence>MNRIKTREIAVQLTYQMMINKEEPSEAIESFKEAFEGDITEIDDTYLNQVINGINEKKDQLDAIIEKYLVNWKLGRVSKVNLSILRVALYEMLHFEDIPNKVAINEALEIAKKFSDEKSVSFINGVLDKALKDM</sequence>
<dbReference type="InterPro" id="IPR011605">
    <property type="entry name" value="NusB_fam"/>
</dbReference>
<dbReference type="SUPFAM" id="SSF48013">
    <property type="entry name" value="NusB-like"/>
    <property type="match status" value="1"/>
</dbReference>